<evidence type="ECO:0000313" key="2">
    <source>
        <dbReference type="Proteomes" id="UP001596058"/>
    </source>
</evidence>
<accession>A0ABW1DBT9</accession>
<protein>
    <submittedName>
        <fullName evidence="1">Uncharacterized protein</fullName>
    </submittedName>
</protein>
<gene>
    <name evidence="1" type="ORF">ACFPZ3_66955</name>
</gene>
<comment type="caution">
    <text evidence="1">The sequence shown here is derived from an EMBL/GenBank/DDBJ whole genome shotgun (WGS) entry which is preliminary data.</text>
</comment>
<keyword evidence="2" id="KW-1185">Reference proteome</keyword>
<sequence length="98" mass="11655">MSSKLSNDKARCLAQDVERWCRYRWLVMWEPYRRVFTAYPMYDHVIATPVEGKSARKVWQRILDVDQELFLAAVEAAPVRPLTVVVHRLPDYLTEVFR</sequence>
<organism evidence="1 2">
    <name type="scientific">Nonomuraea insulae</name>
    <dbReference type="NCBI Taxonomy" id="1616787"/>
    <lineage>
        <taxon>Bacteria</taxon>
        <taxon>Bacillati</taxon>
        <taxon>Actinomycetota</taxon>
        <taxon>Actinomycetes</taxon>
        <taxon>Streptosporangiales</taxon>
        <taxon>Streptosporangiaceae</taxon>
        <taxon>Nonomuraea</taxon>
    </lineage>
</organism>
<dbReference type="Proteomes" id="UP001596058">
    <property type="component" value="Unassembled WGS sequence"/>
</dbReference>
<evidence type="ECO:0000313" key="1">
    <source>
        <dbReference type="EMBL" id="MFC5835339.1"/>
    </source>
</evidence>
<reference evidence="2" key="1">
    <citation type="journal article" date="2019" name="Int. J. Syst. Evol. Microbiol.">
        <title>The Global Catalogue of Microorganisms (GCM) 10K type strain sequencing project: providing services to taxonomists for standard genome sequencing and annotation.</title>
        <authorList>
            <consortium name="The Broad Institute Genomics Platform"/>
            <consortium name="The Broad Institute Genome Sequencing Center for Infectious Disease"/>
            <person name="Wu L."/>
            <person name="Ma J."/>
        </authorList>
    </citation>
    <scope>NUCLEOTIDE SEQUENCE [LARGE SCALE GENOMIC DNA]</scope>
    <source>
        <strain evidence="2">CCUG 53903</strain>
    </source>
</reference>
<dbReference type="RefSeq" id="WP_379524759.1">
    <property type="nucleotide sequence ID" value="NZ_JBHSPA010000124.1"/>
</dbReference>
<dbReference type="EMBL" id="JBHSPA010000124">
    <property type="protein sequence ID" value="MFC5835339.1"/>
    <property type="molecule type" value="Genomic_DNA"/>
</dbReference>
<name>A0ABW1DBT9_9ACTN</name>
<proteinExistence type="predicted"/>